<gene>
    <name evidence="2" type="ORF">BK671_10025</name>
</gene>
<feature type="chain" id="PRO_5019488059" evidence="1">
    <location>
        <begin position="23"/>
        <end position="131"/>
    </location>
</feature>
<reference evidence="2 3" key="1">
    <citation type="submission" date="2016-10" db="EMBL/GenBank/DDBJ databases">
        <title>Comparative genome analysis of multiple Pseudomonas spp. focuses on biocontrol and plant growth promoting traits.</title>
        <authorList>
            <person name="Tao X.-Y."/>
            <person name="Taylor C.G."/>
        </authorList>
    </citation>
    <scope>NUCLEOTIDE SEQUENCE [LARGE SCALE GENOMIC DNA]</scope>
    <source>
        <strain evidence="2 3">24D3</strain>
    </source>
</reference>
<dbReference type="RefSeq" id="WP_123532032.1">
    <property type="nucleotide sequence ID" value="NZ_MOBU01000006.1"/>
</dbReference>
<keyword evidence="1" id="KW-0732">Signal</keyword>
<proteinExistence type="predicted"/>
<evidence type="ECO:0000313" key="3">
    <source>
        <dbReference type="Proteomes" id="UP000285757"/>
    </source>
</evidence>
<dbReference type="EMBL" id="MOBU01000006">
    <property type="protein sequence ID" value="RON69737.1"/>
    <property type="molecule type" value="Genomic_DNA"/>
</dbReference>
<protein>
    <submittedName>
        <fullName evidence="2">Uncharacterized protein</fullName>
    </submittedName>
</protein>
<evidence type="ECO:0000313" key="2">
    <source>
        <dbReference type="EMBL" id="RON69737.1"/>
    </source>
</evidence>
<dbReference type="Proteomes" id="UP000285757">
    <property type="component" value="Unassembled WGS sequence"/>
</dbReference>
<comment type="caution">
    <text evidence="2">The sequence shown here is derived from an EMBL/GenBank/DDBJ whole genome shotgun (WGS) entry which is preliminary data.</text>
</comment>
<sequence length="131" mass="13896">MKNTALILAMTAAFGTFNVAHAEGPDAATLKGMYDTGRNMSGLIKHCVDKGFLKADSTENANKMVAYVAGIPGGMDKSGGDKSEAQGRKGEVLTEGEYKNLEASLPANLDLKQWCEQADQGMRQGLKQVGL</sequence>
<accession>A0A423LN40</accession>
<name>A0A423LN40_PSEFL</name>
<dbReference type="AlphaFoldDB" id="A0A423LN40"/>
<feature type="signal peptide" evidence="1">
    <location>
        <begin position="1"/>
        <end position="22"/>
    </location>
</feature>
<organism evidence="2 3">
    <name type="scientific">Pseudomonas fluorescens</name>
    <dbReference type="NCBI Taxonomy" id="294"/>
    <lineage>
        <taxon>Bacteria</taxon>
        <taxon>Pseudomonadati</taxon>
        <taxon>Pseudomonadota</taxon>
        <taxon>Gammaproteobacteria</taxon>
        <taxon>Pseudomonadales</taxon>
        <taxon>Pseudomonadaceae</taxon>
        <taxon>Pseudomonas</taxon>
    </lineage>
</organism>
<evidence type="ECO:0000256" key="1">
    <source>
        <dbReference type="SAM" id="SignalP"/>
    </source>
</evidence>